<evidence type="ECO:0000313" key="1">
    <source>
        <dbReference type="EMBL" id="RLM85059.1"/>
    </source>
</evidence>
<accession>A0A3L6QN26</accession>
<proteinExistence type="predicted"/>
<organism evidence="1 2">
    <name type="scientific">Panicum miliaceum</name>
    <name type="common">Proso millet</name>
    <name type="synonym">Broomcorn millet</name>
    <dbReference type="NCBI Taxonomy" id="4540"/>
    <lineage>
        <taxon>Eukaryota</taxon>
        <taxon>Viridiplantae</taxon>
        <taxon>Streptophyta</taxon>
        <taxon>Embryophyta</taxon>
        <taxon>Tracheophyta</taxon>
        <taxon>Spermatophyta</taxon>
        <taxon>Magnoliopsida</taxon>
        <taxon>Liliopsida</taxon>
        <taxon>Poales</taxon>
        <taxon>Poaceae</taxon>
        <taxon>PACMAD clade</taxon>
        <taxon>Panicoideae</taxon>
        <taxon>Panicodae</taxon>
        <taxon>Paniceae</taxon>
        <taxon>Panicinae</taxon>
        <taxon>Panicum</taxon>
        <taxon>Panicum sect. Panicum</taxon>
    </lineage>
</organism>
<dbReference type="AlphaFoldDB" id="A0A3L6QN26"/>
<keyword evidence="2" id="KW-1185">Reference proteome</keyword>
<evidence type="ECO:0000313" key="2">
    <source>
        <dbReference type="Proteomes" id="UP000275267"/>
    </source>
</evidence>
<reference evidence="2" key="1">
    <citation type="journal article" date="2019" name="Nat. Commun.">
        <title>The genome of broomcorn millet.</title>
        <authorList>
            <person name="Zou C."/>
            <person name="Miki D."/>
            <person name="Li D."/>
            <person name="Tang Q."/>
            <person name="Xiao L."/>
            <person name="Rajput S."/>
            <person name="Deng P."/>
            <person name="Jia W."/>
            <person name="Huang R."/>
            <person name="Zhang M."/>
            <person name="Sun Y."/>
            <person name="Hu J."/>
            <person name="Fu X."/>
            <person name="Schnable P.S."/>
            <person name="Li F."/>
            <person name="Zhang H."/>
            <person name="Feng B."/>
            <person name="Zhu X."/>
            <person name="Liu R."/>
            <person name="Schnable J.C."/>
            <person name="Zhu J.-K."/>
            <person name="Zhang H."/>
        </authorList>
    </citation>
    <scope>NUCLEOTIDE SEQUENCE [LARGE SCALE GENOMIC DNA]</scope>
</reference>
<comment type="caution">
    <text evidence="1">The sequence shown here is derived from an EMBL/GenBank/DDBJ whole genome shotgun (WGS) entry which is preliminary data.</text>
</comment>
<protein>
    <submittedName>
        <fullName evidence="1">Uncharacterized protein</fullName>
    </submittedName>
</protein>
<name>A0A3L6QN26_PANMI</name>
<gene>
    <name evidence="1" type="ORF">C2845_PM04G04910</name>
</gene>
<dbReference type="EMBL" id="PQIB02000011">
    <property type="protein sequence ID" value="RLM85059.1"/>
    <property type="molecule type" value="Genomic_DNA"/>
</dbReference>
<dbReference type="Proteomes" id="UP000275267">
    <property type="component" value="Unassembled WGS sequence"/>
</dbReference>
<sequence>MRAWPLFHRDQVAPFSAHKNYYLVACHGRLLMVCRNFGTNRVPGGGYHTVGFKVSEANYFKENQLLR</sequence>
<dbReference type="OrthoDB" id="685987at2759"/>